<feature type="domain" description="MotA/TolQ/ExbB proton channel" evidence="11">
    <location>
        <begin position="72"/>
        <end position="191"/>
    </location>
</feature>
<dbReference type="AlphaFoldDB" id="A0AAE3KMX6"/>
<comment type="subcellular location">
    <subcellularLocation>
        <location evidence="1">Cell membrane</location>
        <topology evidence="1">Multi-pass membrane protein</topology>
    </subcellularLocation>
    <subcellularLocation>
        <location evidence="8">Membrane</location>
        <topology evidence="8">Multi-pass membrane protein</topology>
    </subcellularLocation>
</comment>
<feature type="compositionally biased region" description="Polar residues" evidence="9">
    <location>
        <begin position="269"/>
        <end position="278"/>
    </location>
</feature>
<evidence type="ECO:0000256" key="5">
    <source>
        <dbReference type="ARBA" id="ARBA00022927"/>
    </source>
</evidence>
<name>A0AAE3KMX6_9CYAN</name>
<feature type="compositionally biased region" description="Polar residues" evidence="9">
    <location>
        <begin position="220"/>
        <end position="231"/>
    </location>
</feature>
<keyword evidence="6 10" id="KW-1133">Transmembrane helix</keyword>
<keyword evidence="3" id="KW-1003">Cell membrane</keyword>
<dbReference type="Proteomes" id="UP001204953">
    <property type="component" value="Unassembled WGS sequence"/>
</dbReference>
<dbReference type="EMBL" id="JAMZMM010000156">
    <property type="protein sequence ID" value="MCP2729945.1"/>
    <property type="molecule type" value="Genomic_DNA"/>
</dbReference>
<comment type="caution">
    <text evidence="12">The sequence shown here is derived from an EMBL/GenBank/DDBJ whole genome shotgun (WGS) entry which is preliminary data.</text>
</comment>
<organism evidence="12 13">
    <name type="scientific">Limnofasciculus baicalensis BBK-W-15</name>
    <dbReference type="NCBI Taxonomy" id="2699891"/>
    <lineage>
        <taxon>Bacteria</taxon>
        <taxon>Bacillati</taxon>
        <taxon>Cyanobacteriota</taxon>
        <taxon>Cyanophyceae</taxon>
        <taxon>Coleofasciculales</taxon>
        <taxon>Coleofasciculaceae</taxon>
        <taxon>Limnofasciculus</taxon>
        <taxon>Limnofasciculus baicalensis</taxon>
    </lineage>
</organism>
<evidence type="ECO:0000256" key="1">
    <source>
        <dbReference type="ARBA" id="ARBA00004651"/>
    </source>
</evidence>
<keyword evidence="2 8" id="KW-0813">Transport</keyword>
<evidence type="ECO:0000256" key="9">
    <source>
        <dbReference type="SAM" id="MobiDB-lite"/>
    </source>
</evidence>
<proteinExistence type="inferred from homology"/>
<evidence type="ECO:0000256" key="10">
    <source>
        <dbReference type="SAM" id="Phobius"/>
    </source>
</evidence>
<evidence type="ECO:0000313" key="13">
    <source>
        <dbReference type="Proteomes" id="UP001204953"/>
    </source>
</evidence>
<feature type="compositionally biased region" description="Polar residues" evidence="9">
    <location>
        <begin position="286"/>
        <end position="299"/>
    </location>
</feature>
<feature type="transmembrane region" description="Helical" evidence="10">
    <location>
        <begin position="116"/>
        <end position="137"/>
    </location>
</feature>
<protein>
    <submittedName>
        <fullName evidence="12">MotA/TolQ/ExbB proton channel family protein</fullName>
    </submittedName>
</protein>
<dbReference type="Pfam" id="PF01618">
    <property type="entry name" value="MotA_ExbB"/>
    <property type="match status" value="1"/>
</dbReference>
<feature type="transmembrane region" description="Helical" evidence="10">
    <location>
        <begin position="157"/>
        <end position="178"/>
    </location>
</feature>
<dbReference type="InterPro" id="IPR050790">
    <property type="entry name" value="ExbB/TolQ_transport"/>
</dbReference>
<feature type="transmembrane region" description="Helical" evidence="10">
    <location>
        <begin position="15"/>
        <end position="35"/>
    </location>
</feature>
<comment type="similarity">
    <text evidence="8">Belongs to the exbB/tolQ family.</text>
</comment>
<reference evidence="12" key="1">
    <citation type="submission" date="2022-06" db="EMBL/GenBank/DDBJ databases">
        <title>New cyanobacteria of genus Symplocastrum in benthos of Lake Baikal.</title>
        <authorList>
            <person name="Sorokovikova E."/>
            <person name="Tikhonova I."/>
            <person name="Krasnopeev A."/>
            <person name="Evseev P."/>
            <person name="Gladkikh A."/>
            <person name="Belykh O."/>
        </authorList>
    </citation>
    <scope>NUCLEOTIDE SEQUENCE</scope>
    <source>
        <strain evidence="12">BBK-W-15</strain>
    </source>
</reference>
<gene>
    <name evidence="12" type="ORF">NJ959_16040</name>
</gene>
<dbReference type="PROSITE" id="PS51257">
    <property type="entry name" value="PROKAR_LIPOPROTEIN"/>
    <property type="match status" value="1"/>
</dbReference>
<feature type="region of interest" description="Disordered" evidence="9">
    <location>
        <begin position="212"/>
        <end position="231"/>
    </location>
</feature>
<dbReference type="GO" id="GO:0005886">
    <property type="term" value="C:plasma membrane"/>
    <property type="evidence" value="ECO:0007669"/>
    <property type="project" value="UniProtKB-SubCell"/>
</dbReference>
<keyword evidence="7 10" id="KW-0472">Membrane</keyword>
<evidence type="ECO:0000259" key="11">
    <source>
        <dbReference type="Pfam" id="PF01618"/>
    </source>
</evidence>
<dbReference type="GO" id="GO:0017038">
    <property type="term" value="P:protein import"/>
    <property type="evidence" value="ECO:0007669"/>
    <property type="project" value="TreeGrafter"/>
</dbReference>
<dbReference type="InterPro" id="IPR002898">
    <property type="entry name" value="MotA_ExbB_proton_chnl"/>
</dbReference>
<evidence type="ECO:0000256" key="2">
    <source>
        <dbReference type="ARBA" id="ARBA00022448"/>
    </source>
</evidence>
<sequence length="299" mass="32264">MARVLDLIHQGGPTMIPMVGMSVMTFACALERALFWFKLLSQEDHIVKEVLDAARYDLDKAAAIAEHSKSLPIGRFLLAPLKLRKPTPETFGLAMEAAADKEFAQMRRGDKLLESIVGIAPLLGLLGTVTGLIATFSNLNIGGGGASEGAGKAAAGIGEALITTAAGMIIAIIALFFFRILVTLQAQQTDYFYEVGSELELIYRQCWYESSDSDEPAHSPPSSTYAMKSPKFGTSQINSPAVGGRWSVQVSVDSGNTTIEPQIIDRQHSPSFSRQTNGEDGELDNEQQPTLTDNSTHQD</sequence>
<evidence type="ECO:0000256" key="6">
    <source>
        <dbReference type="ARBA" id="ARBA00022989"/>
    </source>
</evidence>
<feature type="region of interest" description="Disordered" evidence="9">
    <location>
        <begin position="257"/>
        <end position="299"/>
    </location>
</feature>
<evidence type="ECO:0000256" key="8">
    <source>
        <dbReference type="RuleBase" id="RU004057"/>
    </source>
</evidence>
<keyword evidence="5 8" id="KW-0653">Protein transport</keyword>
<dbReference type="PANTHER" id="PTHR30625:SF15">
    <property type="entry name" value="BIOPOLYMER TRANSPORT PROTEIN EXBB"/>
    <property type="match status" value="1"/>
</dbReference>
<keyword evidence="13" id="KW-1185">Reference proteome</keyword>
<evidence type="ECO:0000256" key="3">
    <source>
        <dbReference type="ARBA" id="ARBA00022475"/>
    </source>
</evidence>
<dbReference type="PANTHER" id="PTHR30625">
    <property type="entry name" value="PROTEIN TOLQ"/>
    <property type="match status" value="1"/>
</dbReference>
<evidence type="ECO:0000256" key="4">
    <source>
        <dbReference type="ARBA" id="ARBA00022692"/>
    </source>
</evidence>
<accession>A0AAE3KMX6</accession>
<evidence type="ECO:0000313" key="12">
    <source>
        <dbReference type="EMBL" id="MCP2729945.1"/>
    </source>
</evidence>
<evidence type="ECO:0000256" key="7">
    <source>
        <dbReference type="ARBA" id="ARBA00023136"/>
    </source>
</evidence>
<keyword evidence="4 10" id="KW-0812">Transmembrane</keyword>